<evidence type="ECO:0000256" key="4">
    <source>
        <dbReference type="ARBA" id="ARBA00025642"/>
    </source>
</evidence>
<evidence type="ECO:0000256" key="7">
    <source>
        <dbReference type="SAM" id="MobiDB-lite"/>
    </source>
</evidence>
<feature type="short sequence motif" description="DGA/G" evidence="5">
    <location>
        <begin position="316"/>
        <end position="318"/>
    </location>
</feature>
<feature type="compositionally biased region" description="Low complexity" evidence="7">
    <location>
        <begin position="555"/>
        <end position="564"/>
    </location>
</feature>
<reference evidence="9" key="1">
    <citation type="journal article" date="2018" name="DNA Res.">
        <title>Multiple hybrid de novo genome assembly of finger millet, an orphan allotetraploid crop.</title>
        <authorList>
            <person name="Hatakeyama M."/>
            <person name="Aluri S."/>
            <person name="Balachadran M.T."/>
            <person name="Sivarajan S.R."/>
            <person name="Patrignani A."/>
            <person name="Gruter S."/>
            <person name="Poveda L."/>
            <person name="Shimizu-Inatsugi R."/>
            <person name="Baeten J."/>
            <person name="Francoijs K.J."/>
            <person name="Nataraja K.N."/>
            <person name="Reddy Y.A.N."/>
            <person name="Phadnis S."/>
            <person name="Ravikumar R.L."/>
            <person name="Schlapbach R."/>
            <person name="Sreeman S.M."/>
            <person name="Shimizu K.K."/>
        </authorList>
    </citation>
    <scope>NUCLEOTIDE SEQUENCE</scope>
</reference>
<evidence type="ECO:0000313" key="10">
    <source>
        <dbReference type="Proteomes" id="UP001054889"/>
    </source>
</evidence>
<dbReference type="AlphaFoldDB" id="A0AAV5D2V2"/>
<dbReference type="PANTHER" id="PTHR32176:SF120">
    <property type="entry name" value="PATATIN"/>
    <property type="match status" value="1"/>
</dbReference>
<keyword evidence="5 6" id="KW-0378">Hydrolase</keyword>
<accession>A0AAV5D2V2</accession>
<dbReference type="GO" id="GO:0004620">
    <property type="term" value="F:phospholipase activity"/>
    <property type="evidence" value="ECO:0007669"/>
    <property type="project" value="TreeGrafter"/>
</dbReference>
<dbReference type="Pfam" id="PF01734">
    <property type="entry name" value="Patatin"/>
    <property type="match status" value="1"/>
</dbReference>
<dbReference type="Proteomes" id="UP001054889">
    <property type="component" value="Unassembled WGS sequence"/>
</dbReference>
<evidence type="ECO:0000256" key="3">
    <source>
        <dbReference type="ARBA" id="ARBA00023098"/>
    </source>
</evidence>
<comment type="caution">
    <text evidence="9">The sequence shown here is derived from an EMBL/GenBank/DDBJ whole genome shotgun (WGS) entry which is preliminary data.</text>
</comment>
<dbReference type="GO" id="GO:0047372">
    <property type="term" value="F:monoacylglycerol lipase activity"/>
    <property type="evidence" value="ECO:0007669"/>
    <property type="project" value="TreeGrafter"/>
</dbReference>
<evidence type="ECO:0000256" key="5">
    <source>
        <dbReference type="PROSITE-ProRule" id="PRU01161"/>
    </source>
</evidence>
<keyword evidence="3 5" id="KW-0443">Lipid metabolism</keyword>
<dbReference type="GO" id="GO:0016042">
    <property type="term" value="P:lipid catabolic process"/>
    <property type="evidence" value="ECO:0007669"/>
    <property type="project" value="UniProtKB-UniRule"/>
</dbReference>
<comment type="function">
    <text evidence="4">Possesses non-specific lipolytic acyl hydrolase (LAH) activity. Hydrolyzes phospholipids as well as galactolipids. May play a role in disease resistance.</text>
</comment>
<feature type="active site" description="Nucleophile" evidence="5">
    <location>
        <position position="112"/>
    </location>
</feature>
<keyword evidence="2" id="KW-0611">Plant defense</keyword>
<dbReference type="PANTHER" id="PTHR32176">
    <property type="entry name" value="XYLOSE ISOMERASE"/>
    <property type="match status" value="1"/>
</dbReference>
<feature type="compositionally biased region" description="Basic and acidic residues" evidence="7">
    <location>
        <begin position="538"/>
        <end position="554"/>
    </location>
</feature>
<feature type="domain" description="PNPLA" evidence="8">
    <location>
        <begin position="61"/>
        <end position="329"/>
    </location>
</feature>
<comment type="function">
    <text evidence="6">Lipolytic acyl hydrolase (LAH).</text>
</comment>
<reference evidence="9" key="2">
    <citation type="submission" date="2021-12" db="EMBL/GenBank/DDBJ databases">
        <title>Resequencing data analysis of finger millet.</title>
        <authorList>
            <person name="Hatakeyama M."/>
            <person name="Aluri S."/>
            <person name="Balachadran M.T."/>
            <person name="Sivarajan S.R."/>
            <person name="Poveda L."/>
            <person name="Shimizu-Inatsugi R."/>
            <person name="Schlapbach R."/>
            <person name="Sreeman S.M."/>
            <person name="Shimizu K.K."/>
        </authorList>
    </citation>
    <scope>NUCLEOTIDE SEQUENCE</scope>
</reference>
<keyword evidence="5 6" id="KW-0442">Lipid degradation</keyword>
<name>A0AAV5D2V2_ELECO</name>
<evidence type="ECO:0000256" key="1">
    <source>
        <dbReference type="ARBA" id="ARBA00010240"/>
    </source>
</evidence>
<dbReference type="GO" id="GO:0006952">
    <property type="term" value="P:defense response"/>
    <property type="evidence" value="ECO:0007669"/>
    <property type="project" value="UniProtKB-KW"/>
</dbReference>
<dbReference type="EC" id="3.1.1.-" evidence="6"/>
<evidence type="ECO:0000313" key="9">
    <source>
        <dbReference type="EMBL" id="GJN04766.1"/>
    </source>
</evidence>
<feature type="active site" description="Proton acceptor" evidence="5">
    <location>
        <position position="316"/>
    </location>
</feature>
<dbReference type="EMBL" id="BQKI01000011">
    <property type="protein sequence ID" value="GJN04766.1"/>
    <property type="molecule type" value="Genomic_DNA"/>
</dbReference>
<evidence type="ECO:0000256" key="2">
    <source>
        <dbReference type="ARBA" id="ARBA00022821"/>
    </source>
</evidence>
<feature type="short sequence motif" description="GXSXG" evidence="5">
    <location>
        <begin position="110"/>
        <end position="114"/>
    </location>
</feature>
<protein>
    <recommendedName>
        <fullName evidence="6">Patatin</fullName>
        <ecNumber evidence="6">3.1.1.-</ecNumber>
    </recommendedName>
</protein>
<organism evidence="9 10">
    <name type="scientific">Eleusine coracana subsp. coracana</name>
    <dbReference type="NCBI Taxonomy" id="191504"/>
    <lineage>
        <taxon>Eukaryota</taxon>
        <taxon>Viridiplantae</taxon>
        <taxon>Streptophyta</taxon>
        <taxon>Embryophyta</taxon>
        <taxon>Tracheophyta</taxon>
        <taxon>Spermatophyta</taxon>
        <taxon>Magnoliopsida</taxon>
        <taxon>Liliopsida</taxon>
        <taxon>Poales</taxon>
        <taxon>Poaceae</taxon>
        <taxon>PACMAD clade</taxon>
        <taxon>Chloridoideae</taxon>
        <taxon>Cynodonteae</taxon>
        <taxon>Eleusininae</taxon>
        <taxon>Eleusine</taxon>
    </lineage>
</organism>
<dbReference type="InterPro" id="IPR002641">
    <property type="entry name" value="PNPLA_dom"/>
</dbReference>
<comment type="similarity">
    <text evidence="1 6">Belongs to the patatin family.</text>
</comment>
<comment type="domain">
    <text evidence="6">The nitrogen atoms of the two glycine residues in the GGXR motif define the oxyanion hole, and stabilize the oxyanion that forms during the nucleophilic attack by the catalytic serine during substrate cleavage.</text>
</comment>
<keyword evidence="10" id="KW-1185">Reference proteome</keyword>
<dbReference type="SUPFAM" id="SSF52151">
    <property type="entry name" value="FabD/lysophospholipase-like"/>
    <property type="match status" value="1"/>
</dbReference>
<evidence type="ECO:0000259" key="8">
    <source>
        <dbReference type="PROSITE" id="PS51635"/>
    </source>
</evidence>
<evidence type="ECO:0000256" key="6">
    <source>
        <dbReference type="RuleBase" id="RU361262"/>
    </source>
</evidence>
<feature type="region of interest" description="Disordered" evidence="7">
    <location>
        <begin position="538"/>
        <end position="564"/>
    </location>
</feature>
<proteinExistence type="inferred from homology"/>
<gene>
    <name evidence="9" type="primary">ga22338</name>
    <name evidence="9" type="ORF">PR202_ga22338</name>
</gene>
<dbReference type="InterPro" id="IPR016035">
    <property type="entry name" value="Acyl_Trfase/lysoPLipase"/>
</dbReference>
<sequence>MLAALRPRAGCAAYPKVLAQVTWRRSDMAENCHHTAIDIDDVPKQRPRLPPPKYGEHITVLSIDGAGIRGLIPLQVLKKLEELLKEEEMKKNKKEGENARIADYFDVIAGTSTGGLIVAMLAVPDERSTDMRPRPKYTTEAIEEFYLKNGPGILSPPETKSTWGNLADTCIRPLMIGPKAGPMYDLLRQQVWWPKYENKKLIEAIDTGLNGGPGRPSSLTLGDTVTRVLIPAYDVKKRRVISFTTQTTKKHPDATLAAAYPCSCGTPTPRQSTISLRDVCLGATAAPTFFPAHHFTHGVEEDNNGQPRPREYNLVDGGVAQNNPTLLAIRSMFLEVEGCCECRPPKAINSDFHKDPTEPKPFDIAKCLVLSIGTGSQMKAYEVEQCKNWGLWAWFLDGDHHPLLDIFTSTSSSLINMDTGFLFRLNKCPEKYLRIDLRTCLHIVSTPSYTLMQPVQSVQENNTTVVNEDRTPDMALDAASEDNMKRLVQFGQDLLRDKVKRIITDSRIFIPTALPDGKRNEDELREFAKWLVHERNLRLGEEEKRRKQEEEHAETSAANSSASN</sequence>
<feature type="short sequence motif" description="GXGXXG" evidence="5">
    <location>
        <begin position="65"/>
        <end position="70"/>
    </location>
</feature>
<dbReference type="PROSITE" id="PS51635">
    <property type="entry name" value="PNPLA"/>
    <property type="match status" value="1"/>
</dbReference>
<dbReference type="Gene3D" id="3.40.1090.10">
    <property type="entry name" value="Cytosolic phospholipase A2 catalytic domain"/>
    <property type="match status" value="1"/>
</dbReference>